<dbReference type="Proteomes" id="UP000522720">
    <property type="component" value="Unassembled WGS sequence"/>
</dbReference>
<accession>A0A7X6S142</accession>
<evidence type="ECO:0000313" key="3">
    <source>
        <dbReference type="Proteomes" id="UP000522720"/>
    </source>
</evidence>
<organism evidence="2 3">
    <name type="scientific">Streptococcus ovuberis</name>
    <dbReference type="NCBI Taxonomy" id="1936207"/>
    <lineage>
        <taxon>Bacteria</taxon>
        <taxon>Bacillati</taxon>
        <taxon>Bacillota</taxon>
        <taxon>Bacilli</taxon>
        <taxon>Lactobacillales</taxon>
        <taxon>Streptococcaceae</taxon>
        <taxon>Streptococcus</taxon>
    </lineage>
</organism>
<dbReference type="CDD" id="cd00090">
    <property type="entry name" value="HTH_ARSR"/>
    <property type="match status" value="1"/>
</dbReference>
<gene>
    <name evidence="2" type="ORF">HF992_08045</name>
</gene>
<dbReference type="InterPro" id="IPR036388">
    <property type="entry name" value="WH-like_DNA-bd_sf"/>
</dbReference>
<sequence>MKFLTHLHRSRLVDFLWLPNLVYVDYSHVDMTSQERAVMADALAILEEVKAVLAPYKERIDRYFHRHFFLRLYRYLLAQGQDPLDMAELLHLIEALPEAVLEQEFALFLTDEEQDSLSLEALLLVLEDFSDDPAYRWQLLWSYQHLKECVQGMSALYQELCPLYEPFYAQFEEEIRSFSEQLDIPDLFANTSHDVLGVLAETGRSNCEVFVTSPLQFMQMIGYDKHRPDSPAYFQLFPRVAAFIGNRQVVDKEILDVVVKSLSDPVRYEILQRIGLHGEKSKVISDNLGISPATVTFHVQKLVNANLLLISGQAKGVYTFNKPLLKEALDRLARDFALESD</sequence>
<protein>
    <submittedName>
        <fullName evidence="2">Helix-turn-helix transcriptional regulator</fullName>
    </submittedName>
</protein>
<evidence type="ECO:0000256" key="1">
    <source>
        <dbReference type="ARBA" id="ARBA00023125"/>
    </source>
</evidence>
<dbReference type="SUPFAM" id="SSF46785">
    <property type="entry name" value="Winged helix' DNA-binding domain"/>
    <property type="match status" value="1"/>
</dbReference>
<comment type="caution">
    <text evidence="2">The sequence shown here is derived from an EMBL/GenBank/DDBJ whole genome shotgun (WGS) entry which is preliminary data.</text>
</comment>
<proteinExistence type="predicted"/>
<reference evidence="2 3" key="1">
    <citation type="submission" date="2020-04" db="EMBL/GenBank/DDBJ databases">
        <title>MicrobeNet Type strains.</title>
        <authorList>
            <person name="Nicholson A.C."/>
        </authorList>
    </citation>
    <scope>NUCLEOTIDE SEQUENCE [LARGE SCALE GENOMIC DNA]</scope>
    <source>
        <strain evidence="2 3">CCUG 69612</strain>
    </source>
</reference>
<keyword evidence="3" id="KW-1185">Reference proteome</keyword>
<dbReference type="InterPro" id="IPR036390">
    <property type="entry name" value="WH_DNA-bd_sf"/>
</dbReference>
<dbReference type="Pfam" id="PF12840">
    <property type="entry name" value="HTH_20"/>
    <property type="match status" value="1"/>
</dbReference>
<dbReference type="InterPro" id="IPR011991">
    <property type="entry name" value="ArsR-like_HTH"/>
</dbReference>
<dbReference type="EMBL" id="JAAXPR010000015">
    <property type="protein sequence ID" value="NKZ20779.1"/>
    <property type="molecule type" value="Genomic_DNA"/>
</dbReference>
<dbReference type="GO" id="GO:0003677">
    <property type="term" value="F:DNA binding"/>
    <property type="evidence" value="ECO:0007669"/>
    <property type="project" value="UniProtKB-KW"/>
</dbReference>
<keyword evidence="1" id="KW-0238">DNA-binding</keyword>
<dbReference type="Gene3D" id="1.10.10.10">
    <property type="entry name" value="Winged helix-like DNA-binding domain superfamily/Winged helix DNA-binding domain"/>
    <property type="match status" value="1"/>
</dbReference>
<dbReference type="AlphaFoldDB" id="A0A7X6S142"/>
<evidence type="ECO:0000313" key="2">
    <source>
        <dbReference type="EMBL" id="NKZ20779.1"/>
    </source>
</evidence>
<dbReference type="RefSeq" id="WP_168549528.1">
    <property type="nucleotide sequence ID" value="NZ_JAAXPR010000015.1"/>
</dbReference>
<name>A0A7X6S142_9STRE</name>